<keyword evidence="1" id="KW-1133">Transmembrane helix</keyword>
<reference evidence="3" key="1">
    <citation type="submission" date="2021-02" db="EMBL/GenBank/DDBJ databases">
        <authorList>
            <person name="Nowell W R."/>
        </authorList>
    </citation>
    <scope>NUCLEOTIDE SEQUENCE</scope>
</reference>
<dbReference type="EMBL" id="CAJOBD010008953">
    <property type="protein sequence ID" value="CAF4124805.1"/>
    <property type="molecule type" value="Genomic_DNA"/>
</dbReference>
<comment type="caution">
    <text evidence="3">The sequence shown here is derived from an EMBL/GenBank/DDBJ whole genome shotgun (WGS) entry which is preliminary data.</text>
</comment>
<proteinExistence type="predicted"/>
<dbReference type="PANTHER" id="PTHR36109">
    <property type="entry name" value="MEMBRANE PROTEIN-RELATED"/>
    <property type="match status" value="1"/>
</dbReference>
<sequence>MLNNDQTNLSNNYDKLLTKVFYTREAAEQAYNVLLNHNYQKDSINILMSNDTRDKYFLNTELPETDLSNKALEGLGAGSAIGGALGGLAAAIAAIGTVLAVPGLGLVIAGPIAAGLAGAGAGGIAGGLAGALIGSGIPGDRAKEYEDAIKAGGVVIGVKPRSESDYTTLENEWASINR</sequence>
<accession>A0A819WD12</accession>
<gene>
    <name evidence="3" type="ORF">JBS370_LOCUS32797</name>
    <name evidence="2" type="ORF">ZHD862_LOCUS36110</name>
</gene>
<feature type="transmembrane region" description="Helical" evidence="1">
    <location>
        <begin position="107"/>
        <end position="133"/>
    </location>
</feature>
<evidence type="ECO:0000256" key="1">
    <source>
        <dbReference type="SAM" id="Phobius"/>
    </source>
</evidence>
<evidence type="ECO:0000313" key="4">
    <source>
        <dbReference type="Proteomes" id="UP000663836"/>
    </source>
</evidence>
<keyword evidence="1" id="KW-0472">Membrane</keyword>
<name>A0A819WD12_9BILA</name>
<dbReference type="Proteomes" id="UP000663864">
    <property type="component" value="Unassembled WGS sequence"/>
</dbReference>
<dbReference type="AlphaFoldDB" id="A0A819WD12"/>
<protein>
    <submittedName>
        <fullName evidence="3">Uncharacterized protein</fullName>
    </submittedName>
</protein>
<organism evidence="3 4">
    <name type="scientific">Rotaria sordida</name>
    <dbReference type="NCBI Taxonomy" id="392033"/>
    <lineage>
        <taxon>Eukaryota</taxon>
        <taxon>Metazoa</taxon>
        <taxon>Spiralia</taxon>
        <taxon>Gnathifera</taxon>
        <taxon>Rotifera</taxon>
        <taxon>Eurotatoria</taxon>
        <taxon>Bdelloidea</taxon>
        <taxon>Philodinida</taxon>
        <taxon>Philodinidae</taxon>
        <taxon>Rotaria</taxon>
    </lineage>
</organism>
<dbReference type="InterPro" id="IPR052948">
    <property type="entry name" value="Low_temp-induced_all0457"/>
</dbReference>
<feature type="transmembrane region" description="Helical" evidence="1">
    <location>
        <begin position="80"/>
        <end position="101"/>
    </location>
</feature>
<evidence type="ECO:0000313" key="3">
    <source>
        <dbReference type="EMBL" id="CAF4124805.1"/>
    </source>
</evidence>
<dbReference type="EMBL" id="CAJNOT010005619">
    <property type="protein sequence ID" value="CAF1470537.1"/>
    <property type="molecule type" value="Genomic_DNA"/>
</dbReference>
<evidence type="ECO:0000313" key="2">
    <source>
        <dbReference type="EMBL" id="CAF1470537.1"/>
    </source>
</evidence>
<dbReference type="PANTHER" id="PTHR36109:SF2">
    <property type="entry name" value="MEMBRANE PROTEIN"/>
    <property type="match status" value="1"/>
</dbReference>
<dbReference type="Proteomes" id="UP000663836">
    <property type="component" value="Unassembled WGS sequence"/>
</dbReference>
<keyword evidence="1" id="KW-0812">Transmembrane</keyword>